<dbReference type="SUPFAM" id="SSF102114">
    <property type="entry name" value="Radical SAM enzymes"/>
    <property type="match status" value="1"/>
</dbReference>
<reference evidence="11 12" key="1">
    <citation type="submission" date="2016-06" db="EMBL/GenBank/DDBJ databases">
        <authorList>
            <person name="Kjaerup R.B."/>
            <person name="Dalgaard T.S."/>
            <person name="Juul-Madsen H.R."/>
        </authorList>
    </citation>
    <scope>NUCLEOTIDE SEQUENCE [LARGE SCALE GENOMIC DNA]</scope>
    <source>
        <strain evidence="11">2</strain>
    </source>
</reference>
<dbReference type="Proteomes" id="UP000199600">
    <property type="component" value="Unassembled WGS sequence"/>
</dbReference>
<evidence type="ECO:0000256" key="7">
    <source>
        <dbReference type="ARBA" id="ARBA00022898"/>
    </source>
</evidence>
<name>A0A1A8XML5_9RHOO</name>
<dbReference type="RefSeq" id="WP_186410072.1">
    <property type="nucleotide sequence ID" value="NZ_FLQY01000052.1"/>
</dbReference>
<evidence type="ECO:0000313" key="12">
    <source>
        <dbReference type="Proteomes" id="UP000199600"/>
    </source>
</evidence>
<keyword evidence="5" id="KW-0949">S-adenosyl-L-methionine</keyword>
<keyword evidence="12" id="KW-1185">Reference proteome</keyword>
<evidence type="ECO:0000313" key="11">
    <source>
        <dbReference type="EMBL" id="SBT05188.1"/>
    </source>
</evidence>
<dbReference type="PANTHER" id="PTHR30538:SF0">
    <property type="entry name" value="L-LYSINE 2,3-AMINOMUTASE AQ_1632-RELATED"/>
    <property type="match status" value="1"/>
</dbReference>
<accession>A0A1A8XML5</accession>
<evidence type="ECO:0000256" key="6">
    <source>
        <dbReference type="ARBA" id="ARBA00022723"/>
    </source>
</evidence>
<keyword evidence="8" id="KW-0408">Iron</keyword>
<evidence type="ECO:0000256" key="1">
    <source>
        <dbReference type="ARBA" id="ARBA00001933"/>
    </source>
</evidence>
<dbReference type="NCBIfam" id="TIGR00238">
    <property type="entry name" value="KamA family radical SAM protein"/>
    <property type="match status" value="1"/>
</dbReference>
<sequence length="376" mass="42861">MKYITNIEQIEQIPKAEREKLKAVADTHSFRVSEYYLGLIDWNDPADPIRRLVIPNIAELTNWGHLDASNEAANTVVQGVQHKYPDTALLLCNEACGSYCRYCFRKRLFMNDNEEAVKDIGPGLGYVRQHPEISNVLLTGGDPLLLSTGRLTDMIESIRAIDHVQIIRLGTKMTAFNPWRILDDAPLLELLSTHSTPYKRIYFMNHFDHPRELTDPVIECLDKLIRAGVILTNQCPLIAGINDDPEVLSELFRKLSWIGCPPYYLFQGRPIAGNEPFKVPIVRGWEIFREALRHGAGLARRARFAMSHETGKIEILAVDDKHIYLRYHRAKDANLRGRFLVYERDDNACWLDDLVPVGDAPKFARESLTDVLSGPE</sequence>
<evidence type="ECO:0000256" key="2">
    <source>
        <dbReference type="ARBA" id="ARBA00001966"/>
    </source>
</evidence>
<proteinExistence type="inferred from homology"/>
<feature type="domain" description="Radical SAM core" evidence="10">
    <location>
        <begin position="82"/>
        <end position="299"/>
    </location>
</feature>
<dbReference type="GO" id="GO:0046872">
    <property type="term" value="F:metal ion binding"/>
    <property type="evidence" value="ECO:0007669"/>
    <property type="project" value="UniProtKB-KW"/>
</dbReference>
<comment type="similarity">
    <text evidence="3">Belongs to the radical SAM superfamily. KamA family.</text>
</comment>
<evidence type="ECO:0000256" key="9">
    <source>
        <dbReference type="ARBA" id="ARBA00023014"/>
    </source>
</evidence>
<keyword evidence="6" id="KW-0479">Metal-binding</keyword>
<comment type="cofactor">
    <cofactor evidence="2">
        <name>[4Fe-4S] cluster</name>
        <dbReference type="ChEBI" id="CHEBI:49883"/>
    </cofactor>
</comment>
<dbReference type="InterPro" id="IPR003739">
    <property type="entry name" value="Lys_aminomutase/Glu_NH3_mut"/>
</dbReference>
<dbReference type="AlphaFoldDB" id="A0A1A8XML5"/>
<organism evidence="11 12">
    <name type="scientific">Candidatus Propionivibrio aalborgensis</name>
    <dbReference type="NCBI Taxonomy" id="1860101"/>
    <lineage>
        <taxon>Bacteria</taxon>
        <taxon>Pseudomonadati</taxon>
        <taxon>Pseudomonadota</taxon>
        <taxon>Betaproteobacteria</taxon>
        <taxon>Rhodocyclales</taxon>
        <taxon>Rhodocyclaceae</taxon>
        <taxon>Propionivibrio</taxon>
    </lineage>
</organism>
<keyword evidence="11" id="KW-0413">Isomerase</keyword>
<dbReference type="SFLD" id="SFLDS00029">
    <property type="entry name" value="Radical_SAM"/>
    <property type="match status" value="1"/>
</dbReference>
<dbReference type="Gene3D" id="3.20.20.70">
    <property type="entry name" value="Aldolase class I"/>
    <property type="match status" value="1"/>
</dbReference>
<dbReference type="InterPro" id="IPR058240">
    <property type="entry name" value="rSAM_sf"/>
</dbReference>
<dbReference type="EC" id="5.4.3.-" evidence="11"/>
<dbReference type="GO" id="GO:0051539">
    <property type="term" value="F:4 iron, 4 sulfur cluster binding"/>
    <property type="evidence" value="ECO:0007669"/>
    <property type="project" value="UniProtKB-KW"/>
</dbReference>
<evidence type="ECO:0000256" key="4">
    <source>
        <dbReference type="ARBA" id="ARBA00022485"/>
    </source>
</evidence>
<evidence type="ECO:0000256" key="5">
    <source>
        <dbReference type="ARBA" id="ARBA00022691"/>
    </source>
</evidence>
<protein>
    <submittedName>
        <fullName evidence="11">Putative L-lysine 2,3-aminomutase aq_1632</fullName>
        <ecNumber evidence="11">5.4.3.-</ecNumber>
    </submittedName>
</protein>
<comment type="cofactor">
    <cofactor evidence="1">
        <name>pyridoxal 5'-phosphate</name>
        <dbReference type="ChEBI" id="CHEBI:597326"/>
    </cofactor>
</comment>
<dbReference type="PANTHER" id="PTHR30538">
    <property type="entry name" value="LYSINE 2,3-AMINOMUTASE-RELATED"/>
    <property type="match status" value="1"/>
</dbReference>
<keyword evidence="4" id="KW-0004">4Fe-4S</keyword>
<dbReference type="InterPro" id="IPR007197">
    <property type="entry name" value="rSAM"/>
</dbReference>
<dbReference type="PROSITE" id="PS51918">
    <property type="entry name" value="RADICAL_SAM"/>
    <property type="match status" value="1"/>
</dbReference>
<dbReference type="InterPro" id="IPR013785">
    <property type="entry name" value="Aldolase_TIM"/>
</dbReference>
<dbReference type="Pfam" id="PF04055">
    <property type="entry name" value="Radical_SAM"/>
    <property type="match status" value="1"/>
</dbReference>
<gene>
    <name evidence="11" type="ORF">PROAA_1450006</name>
</gene>
<keyword evidence="7" id="KW-0663">Pyridoxal phosphate</keyword>
<dbReference type="GO" id="GO:0016853">
    <property type="term" value="F:isomerase activity"/>
    <property type="evidence" value="ECO:0007669"/>
    <property type="project" value="UniProtKB-KW"/>
</dbReference>
<dbReference type="SFLD" id="SFLDG01070">
    <property type="entry name" value="PLP-dependent"/>
    <property type="match status" value="1"/>
</dbReference>
<keyword evidence="9" id="KW-0411">Iron-sulfur</keyword>
<evidence type="ECO:0000256" key="8">
    <source>
        <dbReference type="ARBA" id="ARBA00023004"/>
    </source>
</evidence>
<dbReference type="EMBL" id="FLQY01000052">
    <property type="protein sequence ID" value="SBT05188.1"/>
    <property type="molecule type" value="Genomic_DNA"/>
</dbReference>
<evidence type="ECO:0000259" key="10">
    <source>
        <dbReference type="PROSITE" id="PS51918"/>
    </source>
</evidence>
<evidence type="ECO:0000256" key="3">
    <source>
        <dbReference type="ARBA" id="ARBA00008703"/>
    </source>
</evidence>